<keyword evidence="3" id="KW-0812">Transmembrane</keyword>
<dbReference type="Gene3D" id="3.30.450.220">
    <property type="entry name" value="LuxQ periplasmic domain, N-terminal subdomain"/>
    <property type="match status" value="1"/>
</dbReference>
<evidence type="ECO:0000313" key="5">
    <source>
        <dbReference type="EMBL" id="MFD1008431.1"/>
    </source>
</evidence>
<feature type="transmembrane region" description="Helical" evidence="3">
    <location>
        <begin position="15"/>
        <end position="39"/>
    </location>
</feature>
<keyword evidence="3" id="KW-0472">Membrane</keyword>
<evidence type="ECO:0000313" key="6">
    <source>
        <dbReference type="Proteomes" id="UP001597048"/>
    </source>
</evidence>
<dbReference type="EMBL" id="JBHTJS010000036">
    <property type="protein sequence ID" value="MFD1008431.1"/>
    <property type="molecule type" value="Genomic_DNA"/>
</dbReference>
<organism evidence="5 6">
    <name type="scientific">Oceanisphaera ostreae</name>
    <dbReference type="NCBI Taxonomy" id="914151"/>
    <lineage>
        <taxon>Bacteria</taxon>
        <taxon>Pseudomonadati</taxon>
        <taxon>Pseudomonadota</taxon>
        <taxon>Gammaproteobacteria</taxon>
        <taxon>Aeromonadales</taxon>
        <taxon>Aeromonadaceae</taxon>
        <taxon>Oceanisphaera</taxon>
    </lineage>
</organism>
<sequence>MLSATPSNNSLPNRLLKLAVTILLPLLLLLAMMLLILVYRSTSTMINDSIRYQLQEINDRSQSRLDSYLSGLDNLLSTTVENHELANILLQDDRQAAKQLLQSTLSNSYGEYLDLLILTRQDQYWTNMNSPLYLLEHSLKPLISNTPYYNKWSNIELDPSPTPLIAMIQRYPILSVNSGQITGSLFGGLILNDNLTLLSLLGEEIKNTNLQLVLRGKPIGPVLVNTDVSSQVFSHALSSQEQMGQVHGHYFSLQPLLINGEPSELSLLLLSDKTAFHQLQKNYFYHLLLAVVLLLIALSVVLLYRVKVITRY</sequence>
<dbReference type="Proteomes" id="UP001597048">
    <property type="component" value="Unassembled WGS sequence"/>
</dbReference>
<keyword evidence="2" id="KW-1003">Cell membrane</keyword>
<comment type="subcellular location">
    <subcellularLocation>
        <location evidence="1">Cell inner membrane</location>
        <topology evidence="1">Multi-pass membrane protein</topology>
    </subcellularLocation>
</comment>
<keyword evidence="6" id="KW-1185">Reference proteome</keyword>
<evidence type="ECO:0000256" key="2">
    <source>
        <dbReference type="ARBA" id="ARBA00022519"/>
    </source>
</evidence>
<keyword evidence="2" id="KW-0997">Cell inner membrane</keyword>
<dbReference type="RefSeq" id="WP_379558415.1">
    <property type="nucleotide sequence ID" value="NZ_JBHTJS010000036.1"/>
</dbReference>
<dbReference type="SUPFAM" id="SSF103190">
    <property type="entry name" value="Sensory domain-like"/>
    <property type="match status" value="1"/>
</dbReference>
<reference evidence="6" key="1">
    <citation type="journal article" date="2019" name="Int. J. Syst. Evol. Microbiol.">
        <title>The Global Catalogue of Microorganisms (GCM) 10K type strain sequencing project: providing services to taxonomists for standard genome sequencing and annotation.</title>
        <authorList>
            <consortium name="The Broad Institute Genomics Platform"/>
            <consortium name="The Broad Institute Genome Sequencing Center for Infectious Disease"/>
            <person name="Wu L."/>
            <person name="Ma J."/>
        </authorList>
    </citation>
    <scope>NUCLEOTIDE SEQUENCE [LARGE SCALE GENOMIC DNA]</scope>
    <source>
        <strain evidence="6">CCUG 60525</strain>
    </source>
</reference>
<name>A0ABW3KJT1_9GAMM</name>
<keyword evidence="3" id="KW-1133">Transmembrane helix</keyword>
<feature type="transmembrane region" description="Helical" evidence="3">
    <location>
        <begin position="283"/>
        <end position="304"/>
    </location>
</feature>
<dbReference type="Pfam" id="PF09308">
    <property type="entry name" value="LuxQ-periplasm"/>
    <property type="match status" value="1"/>
</dbReference>
<accession>A0ABW3KJT1</accession>
<evidence type="ECO:0000256" key="1">
    <source>
        <dbReference type="ARBA" id="ARBA00004429"/>
    </source>
</evidence>
<dbReference type="InterPro" id="IPR043056">
    <property type="entry name" value="LuxQ-periplasm_N"/>
</dbReference>
<protein>
    <submittedName>
        <fullName evidence="5">LuxQ periplasmic sensor domain-containing protein</fullName>
    </submittedName>
</protein>
<proteinExistence type="predicted"/>
<evidence type="ECO:0000259" key="4">
    <source>
        <dbReference type="Pfam" id="PF09308"/>
    </source>
</evidence>
<comment type="caution">
    <text evidence="5">The sequence shown here is derived from an EMBL/GenBank/DDBJ whole genome shotgun (WGS) entry which is preliminary data.</text>
</comment>
<evidence type="ECO:0000256" key="3">
    <source>
        <dbReference type="SAM" id="Phobius"/>
    </source>
</evidence>
<feature type="domain" description="LuxQ periplasmic" evidence="4">
    <location>
        <begin position="43"/>
        <end position="275"/>
    </location>
</feature>
<dbReference type="InterPro" id="IPR029151">
    <property type="entry name" value="Sensor-like_sf"/>
</dbReference>
<gene>
    <name evidence="5" type="ORF">ACFQ1C_09735</name>
</gene>
<dbReference type="InterPro" id="IPR015387">
    <property type="entry name" value="LuxQ-periplasm_dom"/>
</dbReference>